<evidence type="ECO:0000313" key="1">
    <source>
        <dbReference type="EMBL" id="MBA2882278.1"/>
    </source>
</evidence>
<proteinExistence type="predicted"/>
<evidence type="ECO:0000313" key="2">
    <source>
        <dbReference type="Proteomes" id="UP000525298"/>
    </source>
</evidence>
<dbReference type="AlphaFoldDB" id="A0A7W0CAS3"/>
<gene>
    <name evidence="1" type="ORF">HNR65_002620</name>
</gene>
<organism evidence="1 2">
    <name type="scientific">Desulfosalsimonas propionicica</name>
    <dbReference type="NCBI Taxonomy" id="332175"/>
    <lineage>
        <taxon>Bacteria</taxon>
        <taxon>Pseudomonadati</taxon>
        <taxon>Thermodesulfobacteriota</taxon>
        <taxon>Desulfobacteria</taxon>
        <taxon>Desulfobacterales</taxon>
        <taxon>Desulfosalsimonadaceae</taxon>
        <taxon>Desulfosalsimonas</taxon>
    </lineage>
</organism>
<protein>
    <submittedName>
        <fullName evidence="1">Fe-S-cluster containining protein</fullName>
    </submittedName>
</protein>
<name>A0A7W0CAS3_9BACT</name>
<reference evidence="1 2" key="1">
    <citation type="submission" date="2020-07" db="EMBL/GenBank/DDBJ databases">
        <title>Genomic Encyclopedia of Type Strains, Phase IV (KMG-IV): sequencing the most valuable type-strain genomes for metagenomic binning, comparative biology and taxonomic classification.</title>
        <authorList>
            <person name="Goeker M."/>
        </authorList>
    </citation>
    <scope>NUCLEOTIDE SEQUENCE [LARGE SCALE GENOMIC DNA]</scope>
    <source>
        <strain evidence="1 2">DSM 17721</strain>
    </source>
</reference>
<dbReference type="RefSeq" id="WP_232364771.1">
    <property type="nucleotide sequence ID" value="NZ_JACDUS010000008.1"/>
</dbReference>
<dbReference type="Proteomes" id="UP000525298">
    <property type="component" value="Unassembled WGS sequence"/>
</dbReference>
<comment type="caution">
    <text evidence="1">The sequence shown here is derived from an EMBL/GenBank/DDBJ whole genome shotgun (WGS) entry which is preliminary data.</text>
</comment>
<sequence>MEPQRPVADLAADPRIEPVVKELESLYAEMDRQYDHAAAGYGFSCTGCADNCCLTRFYHHTFLEYIFLRKGFEQLSGRMRAEIKKSAVQYADALRRAQRNGADAPFRMMCPLNREGWCVLYGFRPMICRLHGIPHELEPPGGQRMVFYHGCAAFDSQCGHLPYQSFDRTPFYIRMSGLEQELKQKLGIAEKSKKTVADMLIHDKVPIHAIS</sequence>
<dbReference type="EMBL" id="JACDUS010000008">
    <property type="protein sequence ID" value="MBA2882278.1"/>
    <property type="molecule type" value="Genomic_DNA"/>
</dbReference>
<keyword evidence="2" id="KW-1185">Reference proteome</keyword>
<accession>A0A7W0CAS3</accession>